<gene>
    <name evidence="1" type="ORF">ACFOSS_14760</name>
</gene>
<accession>A0ABV8CRF3</accession>
<dbReference type="Gene3D" id="1.10.575.10">
    <property type="entry name" value="P1 Nuclease"/>
    <property type="match status" value="1"/>
</dbReference>
<dbReference type="InterPro" id="IPR008947">
    <property type="entry name" value="PLipase_C/P1_nuclease_dom_sf"/>
</dbReference>
<keyword evidence="2" id="KW-1185">Reference proteome</keyword>
<evidence type="ECO:0000313" key="2">
    <source>
        <dbReference type="Proteomes" id="UP001595692"/>
    </source>
</evidence>
<reference evidence="2" key="1">
    <citation type="journal article" date="2019" name="Int. J. Syst. Evol. Microbiol.">
        <title>The Global Catalogue of Microorganisms (GCM) 10K type strain sequencing project: providing services to taxonomists for standard genome sequencing and annotation.</title>
        <authorList>
            <consortium name="The Broad Institute Genomics Platform"/>
            <consortium name="The Broad Institute Genome Sequencing Center for Infectious Disease"/>
            <person name="Wu L."/>
            <person name="Ma J."/>
        </authorList>
    </citation>
    <scope>NUCLEOTIDE SEQUENCE [LARGE SCALE GENOMIC DNA]</scope>
    <source>
        <strain evidence="2">CCUG 54939</strain>
    </source>
</reference>
<organism evidence="1 2">
    <name type="scientific">Pseudaeromonas sharmana</name>
    <dbReference type="NCBI Taxonomy" id="328412"/>
    <lineage>
        <taxon>Bacteria</taxon>
        <taxon>Pseudomonadati</taxon>
        <taxon>Pseudomonadota</taxon>
        <taxon>Gammaproteobacteria</taxon>
        <taxon>Aeromonadales</taxon>
        <taxon>Aeromonadaceae</taxon>
        <taxon>Pseudaeromonas</taxon>
    </lineage>
</organism>
<proteinExistence type="predicted"/>
<dbReference type="Proteomes" id="UP001595692">
    <property type="component" value="Unassembled WGS sequence"/>
</dbReference>
<evidence type="ECO:0008006" key="3">
    <source>
        <dbReference type="Google" id="ProtNLM"/>
    </source>
</evidence>
<dbReference type="RefSeq" id="WP_377153980.1">
    <property type="nucleotide sequence ID" value="NZ_JBHSAF010000015.1"/>
</dbReference>
<comment type="caution">
    <text evidence="1">The sequence shown here is derived from an EMBL/GenBank/DDBJ whole genome shotgun (WGS) entry which is preliminary data.</text>
</comment>
<sequence length="260" mass="29879">MYPKFHQLITRTALQRWQRISGVEFSAETMALIIQGSSQEDAPTWSRLQHWHFYRSQAAIADWRWLHLTSERRVRQLQEALLTSRGQAAHWGYLGRLLHHLQDMSTPSHVIPVYHDPCFADAYEVAMTAYQPNWQHLALDTSLSPGEELDALQRYTDAAQASLAWLASDEAMLHGDCDGSPFPLPSNLFWQAPSTDQTRWLGFGRRGPLFSAFGQTELQYAQHRITVSRTEYQRIYHHFFRKAVTESTALIAWSQGGTAH</sequence>
<name>A0ABV8CRF3_9GAMM</name>
<protein>
    <recommendedName>
        <fullName evidence="3">Zinc dependent phospholipase C</fullName>
    </recommendedName>
</protein>
<evidence type="ECO:0000313" key="1">
    <source>
        <dbReference type="EMBL" id="MFC3914708.1"/>
    </source>
</evidence>
<dbReference type="EMBL" id="JBHSAF010000015">
    <property type="protein sequence ID" value="MFC3914708.1"/>
    <property type="molecule type" value="Genomic_DNA"/>
</dbReference>